<dbReference type="AlphaFoldDB" id="X1ZH83"/>
<dbReference type="GO" id="GO:0004857">
    <property type="term" value="F:enzyme inhibitor activity"/>
    <property type="evidence" value="ECO:0007669"/>
    <property type="project" value="TreeGrafter"/>
</dbReference>
<evidence type="ECO:0000256" key="1">
    <source>
        <dbReference type="ARBA" id="ARBA00022473"/>
    </source>
</evidence>
<dbReference type="Pfam" id="PF13637">
    <property type="entry name" value="Ank_4"/>
    <property type="match status" value="1"/>
</dbReference>
<dbReference type="GO" id="GO:0019208">
    <property type="term" value="F:phosphatase regulator activity"/>
    <property type="evidence" value="ECO:0007669"/>
    <property type="project" value="TreeGrafter"/>
</dbReference>
<protein>
    <submittedName>
        <fullName evidence="4">Uncharacterized protein</fullName>
    </submittedName>
</protein>
<keyword evidence="1" id="KW-0217">Developmental protein</keyword>
<evidence type="ECO:0000313" key="4">
    <source>
        <dbReference type="EnsemblMetazoa" id="CapteP184914"/>
    </source>
</evidence>
<dbReference type="InterPro" id="IPR051226">
    <property type="entry name" value="PP1_Regulatory_Subunit"/>
</dbReference>
<dbReference type="SUPFAM" id="SSF48403">
    <property type="entry name" value="Ankyrin repeat"/>
    <property type="match status" value="1"/>
</dbReference>
<organism evidence="4 5">
    <name type="scientific">Capitella teleta</name>
    <name type="common">Polychaete worm</name>
    <dbReference type="NCBI Taxonomy" id="283909"/>
    <lineage>
        <taxon>Eukaryota</taxon>
        <taxon>Metazoa</taxon>
        <taxon>Spiralia</taxon>
        <taxon>Lophotrochozoa</taxon>
        <taxon>Annelida</taxon>
        <taxon>Polychaeta</taxon>
        <taxon>Sedentaria</taxon>
        <taxon>Scolecida</taxon>
        <taxon>Capitellidae</taxon>
        <taxon>Capitella</taxon>
    </lineage>
</organism>
<keyword evidence="2" id="KW-0677">Repeat</keyword>
<dbReference type="HOGENOM" id="CLU_1994787_0_0_1"/>
<dbReference type="GO" id="GO:0005737">
    <property type="term" value="C:cytoplasm"/>
    <property type="evidence" value="ECO:0007669"/>
    <property type="project" value="TreeGrafter"/>
</dbReference>
<dbReference type="InterPro" id="IPR002110">
    <property type="entry name" value="Ankyrin_rpt"/>
</dbReference>
<dbReference type="OrthoDB" id="19014at2759"/>
<keyword evidence="5" id="KW-1185">Reference proteome</keyword>
<name>X1ZH83_CAPTE</name>
<dbReference type="Proteomes" id="UP000014760">
    <property type="component" value="Unassembled WGS sequence"/>
</dbReference>
<reference evidence="4" key="3">
    <citation type="submission" date="2015-06" db="UniProtKB">
        <authorList>
            <consortium name="EnsemblMetazoa"/>
        </authorList>
    </citation>
    <scope>IDENTIFICATION</scope>
</reference>
<evidence type="ECO:0000256" key="2">
    <source>
        <dbReference type="ARBA" id="ARBA00022737"/>
    </source>
</evidence>
<dbReference type="EMBL" id="AMQN01000439">
    <property type="status" value="NOT_ANNOTATED_CDS"/>
    <property type="molecule type" value="Genomic_DNA"/>
</dbReference>
<sequence>MAVVQDTRNALWRRDEQLKRWEQSETCQESHERDINASKIKFNDGCVFLAACSSGDKDEVQRLLDKGADINTANIDGLTALHQCGYQLWQFLILIRRSTSIDKFVDCYDKLPSLEMEWMILTADN</sequence>
<reference evidence="5" key="1">
    <citation type="submission" date="2012-12" db="EMBL/GenBank/DDBJ databases">
        <authorList>
            <person name="Hellsten U."/>
            <person name="Grimwood J."/>
            <person name="Chapman J.A."/>
            <person name="Shapiro H."/>
            <person name="Aerts A."/>
            <person name="Otillar R.P."/>
            <person name="Terry A.Y."/>
            <person name="Boore J.L."/>
            <person name="Simakov O."/>
            <person name="Marletaz F."/>
            <person name="Cho S.-J."/>
            <person name="Edsinger-Gonzales E."/>
            <person name="Havlak P."/>
            <person name="Kuo D.-H."/>
            <person name="Larsson T."/>
            <person name="Lv J."/>
            <person name="Arendt D."/>
            <person name="Savage R."/>
            <person name="Osoegawa K."/>
            <person name="de Jong P."/>
            <person name="Lindberg D.R."/>
            <person name="Seaver E.C."/>
            <person name="Weisblat D.A."/>
            <person name="Putnam N.H."/>
            <person name="Grigoriev I.V."/>
            <person name="Rokhsar D.S."/>
        </authorList>
    </citation>
    <scope>NUCLEOTIDE SEQUENCE</scope>
    <source>
        <strain evidence="5">I ESC-2004</strain>
    </source>
</reference>
<dbReference type="Gene3D" id="1.25.40.20">
    <property type="entry name" value="Ankyrin repeat-containing domain"/>
    <property type="match status" value="1"/>
</dbReference>
<dbReference type="EnsemblMetazoa" id="CapteT184914">
    <property type="protein sequence ID" value="CapteP184914"/>
    <property type="gene ID" value="CapteG184914"/>
</dbReference>
<dbReference type="PANTHER" id="PTHR24179:SF21">
    <property type="entry name" value="MYOSIN BINDING SUBUNIT, ISOFORM O"/>
    <property type="match status" value="1"/>
</dbReference>
<dbReference type="OMA" id="SESPWTQ"/>
<comment type="similarity">
    <text evidence="3">Belongs to the NRARP family.</text>
</comment>
<evidence type="ECO:0000313" key="5">
    <source>
        <dbReference type="Proteomes" id="UP000014760"/>
    </source>
</evidence>
<proteinExistence type="inferred from homology"/>
<evidence type="ECO:0000256" key="3">
    <source>
        <dbReference type="ARBA" id="ARBA00038386"/>
    </source>
</evidence>
<accession>X1ZH83</accession>
<dbReference type="PANTHER" id="PTHR24179">
    <property type="entry name" value="PROTEIN PHOSPHATASE 1 REGULATORY SUBUNIT 12"/>
    <property type="match status" value="1"/>
</dbReference>
<dbReference type="InterPro" id="IPR036770">
    <property type="entry name" value="Ankyrin_rpt-contain_sf"/>
</dbReference>
<reference evidence="5" key="2">
    <citation type="journal article" date="2013" name="Nature">
        <title>Insights into bilaterian evolution from three spiralian genomes.</title>
        <authorList>
            <person name="Simakov O."/>
            <person name="Marletaz F."/>
            <person name="Cho S.J."/>
            <person name="Edsinger-Gonzales E."/>
            <person name="Havlak P."/>
            <person name="Hellsten U."/>
            <person name="Kuo D.H."/>
            <person name="Larsson T."/>
            <person name="Lv J."/>
            <person name="Arendt D."/>
            <person name="Savage R."/>
            <person name="Osoegawa K."/>
            <person name="de Jong P."/>
            <person name="Grimwood J."/>
            <person name="Chapman J.A."/>
            <person name="Shapiro H."/>
            <person name="Aerts A."/>
            <person name="Otillar R.P."/>
            <person name="Terry A.Y."/>
            <person name="Boore J.L."/>
            <person name="Grigoriev I.V."/>
            <person name="Lindberg D.R."/>
            <person name="Seaver E.C."/>
            <person name="Weisblat D.A."/>
            <person name="Putnam N.H."/>
            <person name="Rokhsar D.S."/>
        </authorList>
    </citation>
    <scope>NUCLEOTIDE SEQUENCE</scope>
    <source>
        <strain evidence="5">I ESC-2004</strain>
    </source>
</reference>